<evidence type="ECO:0000259" key="2">
    <source>
        <dbReference type="PROSITE" id="PS50404"/>
    </source>
</evidence>
<dbReference type="PANTHER" id="PTHR44051:SF8">
    <property type="entry name" value="GLUTATHIONE S-TRANSFERASE GSTA"/>
    <property type="match status" value="1"/>
</dbReference>
<dbReference type="CDD" id="cd03207">
    <property type="entry name" value="GST_C_8"/>
    <property type="match status" value="1"/>
</dbReference>
<comment type="similarity">
    <text evidence="1">Belongs to the GST superfamily.</text>
</comment>
<dbReference type="Gene3D" id="3.40.30.10">
    <property type="entry name" value="Glutaredoxin"/>
    <property type="match status" value="1"/>
</dbReference>
<feature type="domain" description="GST N-terminal" evidence="2">
    <location>
        <begin position="29"/>
        <end position="93"/>
    </location>
</feature>
<dbReference type="InterPro" id="IPR004046">
    <property type="entry name" value="GST_C"/>
</dbReference>
<keyword evidence="5" id="KW-1185">Reference proteome</keyword>
<dbReference type="InterPro" id="IPR010987">
    <property type="entry name" value="Glutathione-S-Trfase_C-like"/>
</dbReference>
<dbReference type="SFLD" id="SFLDG00358">
    <property type="entry name" value="Main_(cytGST)"/>
    <property type="match status" value="1"/>
</dbReference>
<dbReference type="PROSITE" id="PS50404">
    <property type="entry name" value="GST_NTER"/>
    <property type="match status" value="1"/>
</dbReference>
<dbReference type="SUPFAM" id="SSF47616">
    <property type="entry name" value="GST C-terminal domain-like"/>
    <property type="match status" value="1"/>
</dbReference>
<dbReference type="SUPFAM" id="SSF52833">
    <property type="entry name" value="Thioredoxin-like"/>
    <property type="match status" value="1"/>
</dbReference>
<dbReference type="InterPro" id="IPR036282">
    <property type="entry name" value="Glutathione-S-Trfase_C_sf"/>
</dbReference>
<comment type="caution">
    <text evidence="4">The sequence shown here is derived from an EMBL/GenBank/DDBJ whole genome shotgun (WGS) entry which is preliminary data.</text>
</comment>
<gene>
    <name evidence="4" type="ORF">DF286_02090</name>
</gene>
<dbReference type="Proteomes" id="UP000245916">
    <property type="component" value="Unassembled WGS sequence"/>
</dbReference>
<name>A0A2U2J0E0_9SPHN</name>
<dbReference type="InterPro" id="IPR040079">
    <property type="entry name" value="Glutathione_S-Trfase"/>
</dbReference>
<organism evidence="4 5">
    <name type="scientific">Allosphingosinicella humi</name>
    <dbReference type="NCBI Taxonomy" id="2068657"/>
    <lineage>
        <taxon>Bacteria</taxon>
        <taxon>Pseudomonadati</taxon>
        <taxon>Pseudomonadota</taxon>
        <taxon>Alphaproteobacteria</taxon>
        <taxon>Sphingomonadales</taxon>
        <taxon>Sphingomonadaceae</taxon>
        <taxon>Allosphingosinicella</taxon>
    </lineage>
</organism>
<dbReference type="GO" id="GO:0016740">
    <property type="term" value="F:transferase activity"/>
    <property type="evidence" value="ECO:0007669"/>
    <property type="project" value="UniProtKB-KW"/>
</dbReference>
<dbReference type="EMBL" id="QFFF01000001">
    <property type="protein sequence ID" value="PWG01793.1"/>
    <property type="molecule type" value="Genomic_DNA"/>
</dbReference>
<dbReference type="PANTHER" id="PTHR44051">
    <property type="entry name" value="GLUTATHIONE S-TRANSFERASE-RELATED"/>
    <property type="match status" value="1"/>
</dbReference>
<dbReference type="InterPro" id="IPR036249">
    <property type="entry name" value="Thioredoxin-like_sf"/>
</dbReference>
<dbReference type="RefSeq" id="WP_109269932.1">
    <property type="nucleotide sequence ID" value="NZ_QFFF01000001.1"/>
</dbReference>
<dbReference type="AlphaFoldDB" id="A0A2U2J0E0"/>
<dbReference type="PROSITE" id="PS50405">
    <property type="entry name" value="GST_CTER"/>
    <property type="match status" value="1"/>
</dbReference>
<evidence type="ECO:0000313" key="5">
    <source>
        <dbReference type="Proteomes" id="UP000245916"/>
    </source>
</evidence>
<dbReference type="Pfam" id="PF00043">
    <property type="entry name" value="GST_C"/>
    <property type="match status" value="1"/>
</dbReference>
<dbReference type="Pfam" id="PF02798">
    <property type="entry name" value="GST_N"/>
    <property type="match status" value="1"/>
</dbReference>
<feature type="domain" description="GST C-terminal" evidence="3">
    <location>
        <begin position="96"/>
        <end position="224"/>
    </location>
</feature>
<evidence type="ECO:0000256" key="1">
    <source>
        <dbReference type="RuleBase" id="RU003494"/>
    </source>
</evidence>
<proteinExistence type="inferred from homology"/>
<protein>
    <submittedName>
        <fullName evidence="4">Glutathione S-transferase</fullName>
    </submittedName>
</protein>
<dbReference type="CDD" id="cd03046">
    <property type="entry name" value="GST_N_GTT1_like"/>
    <property type="match status" value="1"/>
</dbReference>
<dbReference type="OrthoDB" id="9811242at2"/>
<dbReference type="Gene3D" id="1.20.1050.10">
    <property type="match status" value="1"/>
</dbReference>
<keyword evidence="4" id="KW-0808">Transferase</keyword>
<reference evidence="4 5" key="1">
    <citation type="submission" date="2018-05" db="EMBL/GenBank/DDBJ databases">
        <title>Genome of Sphingosinicella humi QZX222.</title>
        <authorList>
            <person name="Qiao Z."/>
            <person name="Wang G."/>
        </authorList>
    </citation>
    <scope>NUCLEOTIDE SEQUENCE [LARGE SCALE GENOMIC DNA]</scope>
    <source>
        <strain evidence="4 5">QZX222</strain>
    </source>
</reference>
<evidence type="ECO:0000313" key="4">
    <source>
        <dbReference type="EMBL" id="PWG01793.1"/>
    </source>
</evidence>
<dbReference type="FunFam" id="3.40.30.10:FF:000331">
    <property type="entry name" value="Glutathione S-transferase"/>
    <property type="match status" value="1"/>
</dbReference>
<evidence type="ECO:0000259" key="3">
    <source>
        <dbReference type="PROSITE" id="PS50405"/>
    </source>
</evidence>
<accession>A0A2U2J0E0</accession>
<dbReference type="SFLD" id="SFLDS00019">
    <property type="entry name" value="Glutathione_Transferase_(cytos"/>
    <property type="match status" value="1"/>
</dbReference>
<dbReference type="InterPro" id="IPR004045">
    <property type="entry name" value="Glutathione_S-Trfase_N"/>
</dbReference>
<sequence length="224" mass="25152">MPVDPSAEIEITALKWVPEMAHGLVRDIRVRWALEEAGLSYRERLLEFLGERSPEDLAEQPFGQVPAYREGDVHLFESGAIVLHIAQNSDALMPSDPAGRARTLAWVIAAIDSVEKPIWNLVEINISGGSEWGRLRRPEVEDSIRRRLGQISDWLGESDYLEDRFTAGDLMMTTVLRILRRTDFVAEYPNLAAYQARCEARPAFARALAAQLAAFKEHEPAEAA</sequence>